<sequence length="61" mass="6795">MAARQMNGIAGKQPADLLVAGKRIEIDEEIERKPIVEIILPFFIEELAPRLRSRGAFSAMS</sequence>
<dbReference type="EMBL" id="JBEPMY010000001">
    <property type="protein sequence ID" value="MET3752798.1"/>
    <property type="molecule type" value="Genomic_DNA"/>
</dbReference>
<organism evidence="1 2">
    <name type="scientific">Rhizobium binae</name>
    <dbReference type="NCBI Taxonomy" id="1138190"/>
    <lineage>
        <taxon>Bacteria</taxon>
        <taxon>Pseudomonadati</taxon>
        <taxon>Pseudomonadota</taxon>
        <taxon>Alphaproteobacteria</taxon>
        <taxon>Hyphomicrobiales</taxon>
        <taxon>Rhizobiaceae</taxon>
        <taxon>Rhizobium/Agrobacterium group</taxon>
        <taxon>Rhizobium</taxon>
    </lineage>
</organism>
<evidence type="ECO:0000313" key="1">
    <source>
        <dbReference type="EMBL" id="MET3752798.1"/>
    </source>
</evidence>
<evidence type="ECO:0000313" key="2">
    <source>
        <dbReference type="Proteomes" id="UP001549077"/>
    </source>
</evidence>
<keyword evidence="2" id="KW-1185">Reference proteome</keyword>
<reference evidence="1 2" key="1">
    <citation type="submission" date="2024-06" db="EMBL/GenBank/DDBJ databases">
        <title>Genomic Encyclopedia of Type Strains, Phase IV (KMG-IV): sequencing the most valuable type-strain genomes for metagenomic binning, comparative biology and taxonomic classification.</title>
        <authorList>
            <person name="Goeker M."/>
        </authorList>
    </citation>
    <scope>NUCLEOTIDE SEQUENCE [LARGE SCALE GENOMIC DNA]</scope>
    <source>
        <strain evidence="1 2">DSM 29288</strain>
    </source>
</reference>
<name>A0ABV2M8J5_9HYPH</name>
<gene>
    <name evidence="1" type="ORF">ABID08_000137</name>
</gene>
<proteinExistence type="predicted"/>
<accession>A0ABV2M8J5</accession>
<comment type="caution">
    <text evidence="1">The sequence shown here is derived from an EMBL/GenBank/DDBJ whole genome shotgun (WGS) entry which is preliminary data.</text>
</comment>
<dbReference type="Proteomes" id="UP001549077">
    <property type="component" value="Unassembled WGS sequence"/>
</dbReference>
<protein>
    <submittedName>
        <fullName evidence="1">Uncharacterized protein</fullName>
    </submittedName>
</protein>